<dbReference type="GO" id="GO:0006396">
    <property type="term" value="P:RNA processing"/>
    <property type="evidence" value="ECO:0007669"/>
    <property type="project" value="InterPro"/>
</dbReference>
<feature type="domain" description="A to I editase" evidence="1">
    <location>
        <begin position="58"/>
        <end position="414"/>
    </location>
</feature>
<dbReference type="SMART" id="SM00552">
    <property type="entry name" value="ADEAMc"/>
    <property type="match status" value="1"/>
</dbReference>
<reference evidence="2" key="3">
    <citation type="submission" date="2016-07" db="EMBL/GenBank/DDBJ databases">
        <title>Evolution of pathogenesis and genome organization in the Tremellales.</title>
        <authorList>
            <person name="Cuomo C."/>
            <person name="Litvintseva A."/>
            <person name="Heitman J."/>
            <person name="Chen Y."/>
            <person name="Sun S."/>
            <person name="Springer D."/>
            <person name="Dromer F."/>
            <person name="Young S."/>
            <person name="Zeng Q."/>
            <person name="Chapman S."/>
            <person name="Gujja S."/>
            <person name="Saif S."/>
            <person name="Birren B."/>
        </authorList>
    </citation>
    <scope>NUCLEOTIDE SEQUENCE</scope>
    <source>
        <strain evidence="2">CBS 10737</strain>
    </source>
</reference>
<reference evidence="3" key="2">
    <citation type="submission" date="2013-07" db="EMBL/GenBank/DDBJ databases">
        <authorList>
            <consortium name="The Broad Institute Genome Sequencing Platform"/>
            <person name="Cuomo C."/>
            <person name="Litvintseva A."/>
            <person name="Chen Y."/>
            <person name="Heitman J."/>
            <person name="Sun S."/>
            <person name="Springer D."/>
            <person name="Dromer F."/>
            <person name="Young S.K."/>
            <person name="Zeng Q."/>
            <person name="Gargeya S."/>
            <person name="Fitzgerald M."/>
            <person name="Abouelleil A."/>
            <person name="Alvarado L."/>
            <person name="Berlin A.M."/>
            <person name="Chapman S.B."/>
            <person name="Dewar J."/>
            <person name="Goldberg J."/>
            <person name="Griggs A."/>
            <person name="Gujja S."/>
            <person name="Hansen M."/>
            <person name="Howarth C."/>
            <person name="Imamovic A."/>
            <person name="Larimer J."/>
            <person name="McCowan C."/>
            <person name="Murphy C."/>
            <person name="Pearson M."/>
            <person name="Priest M."/>
            <person name="Roberts A."/>
            <person name="Saif S."/>
            <person name="Shea T."/>
            <person name="Sykes S."/>
            <person name="Wortman J."/>
            <person name="Nusbaum C."/>
            <person name="Birren B."/>
        </authorList>
    </citation>
    <scope>NUCLEOTIDE SEQUENCE</scope>
    <source>
        <strain evidence="3">CBS 10737</strain>
    </source>
</reference>
<dbReference type="PANTHER" id="PTHR10910:SF62">
    <property type="entry name" value="AT07585P-RELATED"/>
    <property type="match status" value="1"/>
</dbReference>
<reference evidence="2" key="1">
    <citation type="submission" date="2013-07" db="EMBL/GenBank/DDBJ databases">
        <title>The Genome Sequence of Cryptococcus pinus CBS10737.</title>
        <authorList>
            <consortium name="The Broad Institute Genome Sequencing Platform"/>
            <person name="Cuomo C."/>
            <person name="Litvintseva A."/>
            <person name="Chen Y."/>
            <person name="Heitman J."/>
            <person name="Sun S."/>
            <person name="Springer D."/>
            <person name="Dromer F."/>
            <person name="Young S.K."/>
            <person name="Zeng Q."/>
            <person name="Gargeya S."/>
            <person name="Fitzgerald M."/>
            <person name="Abouelleil A."/>
            <person name="Alvarado L."/>
            <person name="Berlin A.M."/>
            <person name="Chapman S.B."/>
            <person name="Dewar J."/>
            <person name="Goldberg J."/>
            <person name="Griggs A."/>
            <person name="Gujja S."/>
            <person name="Hansen M."/>
            <person name="Howarth C."/>
            <person name="Imamovic A."/>
            <person name="Larimer J."/>
            <person name="McCowan C."/>
            <person name="Murphy C."/>
            <person name="Pearson M."/>
            <person name="Priest M."/>
            <person name="Roberts A."/>
            <person name="Saif S."/>
            <person name="Shea T."/>
            <person name="Sykes S."/>
            <person name="Wortman J."/>
            <person name="Nusbaum C."/>
            <person name="Birren B."/>
        </authorList>
    </citation>
    <scope>NUCLEOTIDE SEQUENCE [LARGE SCALE GENOMIC DNA]</scope>
    <source>
        <strain evidence="2">CBS 10737</strain>
    </source>
</reference>
<name>A0A1B9I185_9TREE</name>
<evidence type="ECO:0000313" key="2">
    <source>
        <dbReference type="EMBL" id="OCF49303.1"/>
    </source>
</evidence>
<dbReference type="GO" id="GO:0003725">
    <property type="term" value="F:double-stranded RNA binding"/>
    <property type="evidence" value="ECO:0007669"/>
    <property type="project" value="TreeGrafter"/>
</dbReference>
<dbReference type="GeneID" id="30173362"/>
<evidence type="ECO:0000313" key="4">
    <source>
        <dbReference type="Proteomes" id="UP000094020"/>
    </source>
</evidence>
<dbReference type="EMBL" id="CP144526">
    <property type="protein sequence ID" value="WWC72207.1"/>
    <property type="molecule type" value="Genomic_DNA"/>
</dbReference>
<dbReference type="GO" id="GO:0005730">
    <property type="term" value="C:nucleolus"/>
    <property type="evidence" value="ECO:0007669"/>
    <property type="project" value="TreeGrafter"/>
</dbReference>
<dbReference type="Pfam" id="PF02137">
    <property type="entry name" value="A_deamin"/>
    <property type="match status" value="1"/>
</dbReference>
<dbReference type="GO" id="GO:0005737">
    <property type="term" value="C:cytoplasm"/>
    <property type="evidence" value="ECO:0007669"/>
    <property type="project" value="TreeGrafter"/>
</dbReference>
<dbReference type="STRING" id="1296096.A0A1B9I185"/>
<dbReference type="PANTHER" id="PTHR10910">
    <property type="entry name" value="EUKARYOTE SPECIFIC DSRNA BINDING PROTEIN"/>
    <property type="match status" value="1"/>
</dbReference>
<reference evidence="3" key="4">
    <citation type="submission" date="2024-02" db="EMBL/GenBank/DDBJ databases">
        <title>Comparative genomics of Cryptococcus and Kwoniella reveals pathogenesis evolution and contrasting modes of karyotype evolution via chromosome fusion or intercentromeric recombination.</title>
        <authorList>
            <person name="Coelho M.A."/>
            <person name="David-Palma M."/>
            <person name="Shea T."/>
            <person name="Bowers K."/>
            <person name="McGinley-Smith S."/>
            <person name="Mohammad A.W."/>
            <person name="Gnirke A."/>
            <person name="Yurkov A.M."/>
            <person name="Nowrousian M."/>
            <person name="Sun S."/>
            <person name="Cuomo C.A."/>
            <person name="Heitman J."/>
        </authorList>
    </citation>
    <scope>NUCLEOTIDE SEQUENCE</scope>
    <source>
        <strain evidence="3">CBS 10737</strain>
    </source>
</reference>
<dbReference type="KEGG" id="kpin:30173362"/>
<dbReference type="EMBL" id="KI894012">
    <property type="protein sequence ID" value="OCF49303.1"/>
    <property type="molecule type" value="Genomic_DNA"/>
</dbReference>
<organism evidence="2">
    <name type="scientific">Kwoniella pini CBS 10737</name>
    <dbReference type="NCBI Taxonomy" id="1296096"/>
    <lineage>
        <taxon>Eukaryota</taxon>
        <taxon>Fungi</taxon>
        <taxon>Dikarya</taxon>
        <taxon>Basidiomycota</taxon>
        <taxon>Agaricomycotina</taxon>
        <taxon>Tremellomycetes</taxon>
        <taxon>Tremellales</taxon>
        <taxon>Cryptococcaceae</taxon>
        <taxon>Kwoniella</taxon>
    </lineage>
</organism>
<dbReference type="RefSeq" id="XP_019010522.1">
    <property type="nucleotide sequence ID" value="XM_019156720.1"/>
</dbReference>
<evidence type="ECO:0000259" key="1">
    <source>
        <dbReference type="PROSITE" id="PS50141"/>
    </source>
</evidence>
<dbReference type="OrthoDB" id="10268011at2759"/>
<sequence length="474" mass="52483">MEALRDAIVNSAHQLYASLPAHGKPVVRSNGTPEWTILSTISLVDCSNPSTESIIPISLGTGVKCLPYTKLSKYGDTLHDCHAEILARRGLMRWLLYQAQLYTRSRSCSDEEGTDETVYLELVNGRFRLKGNLQLWLYISMLPCGDASTFYTSSHQSVEEASQWKEADSRSINQADIHISRGRNGYTALSTLRTKPGRPDSIPSISMSCSDKIASWSILGIQGGLLSNIFEPIYLDGIIVGGLDTPSSVNEVEWREKIKREMERSIWGRLESIKDHIPDPYVLHRPAVHFSSNSFEHSKSTLAKTPTVDSLETSPSPLSISHLPFMPASTTRKGVKPEIIADGGALGHPWKKGKLIKEKGRSRICKLALLGEYERVIANLDPDQNYDLVKSQKTFYDYKHNHASKYQLVKSILRGIPKQGNTLKGLESFDEILSTGIADIPGSSLEYPAPIPPFKGWLVAGKPFESFTASGIIP</sequence>
<dbReference type="PROSITE" id="PS50141">
    <property type="entry name" value="A_DEAMIN_EDITASE"/>
    <property type="match status" value="1"/>
</dbReference>
<dbReference type="InterPro" id="IPR002466">
    <property type="entry name" value="A_deamin"/>
</dbReference>
<proteinExistence type="predicted"/>
<gene>
    <name evidence="2" type="ORF">I206_04993</name>
    <name evidence="3" type="ORF">I206_106168</name>
</gene>
<evidence type="ECO:0000313" key="3">
    <source>
        <dbReference type="EMBL" id="WWC72207.1"/>
    </source>
</evidence>
<dbReference type="GO" id="GO:0008251">
    <property type="term" value="F:tRNA-specific adenosine deaminase activity"/>
    <property type="evidence" value="ECO:0007669"/>
    <property type="project" value="TreeGrafter"/>
</dbReference>
<dbReference type="GO" id="GO:0003726">
    <property type="term" value="F:double-stranded RNA adenosine deaminase activity"/>
    <property type="evidence" value="ECO:0007669"/>
    <property type="project" value="TreeGrafter"/>
</dbReference>
<dbReference type="AlphaFoldDB" id="A0A1B9I185"/>
<protein>
    <recommendedName>
        <fullName evidence="1">A to I editase domain-containing protein</fullName>
    </recommendedName>
</protein>
<accession>A0A1B9I185</accession>
<keyword evidence="4" id="KW-1185">Reference proteome</keyword>
<dbReference type="GO" id="GO:0006382">
    <property type="term" value="P:adenosine to inosine editing"/>
    <property type="evidence" value="ECO:0007669"/>
    <property type="project" value="TreeGrafter"/>
</dbReference>
<dbReference type="Proteomes" id="UP000094020">
    <property type="component" value="Chromosome 8"/>
</dbReference>